<dbReference type="InParanoid" id="A0A507B7E7"/>
<dbReference type="Gene3D" id="1.20.1250.20">
    <property type="entry name" value="MFS general substrate transporter like domains"/>
    <property type="match status" value="1"/>
</dbReference>
<evidence type="ECO:0000256" key="5">
    <source>
        <dbReference type="ARBA" id="ARBA00022989"/>
    </source>
</evidence>
<dbReference type="PROSITE" id="PS50850">
    <property type="entry name" value="MFS"/>
    <property type="match status" value="1"/>
</dbReference>
<dbReference type="OrthoDB" id="4139357at2759"/>
<keyword evidence="6 8" id="KW-0472">Membrane</keyword>
<evidence type="ECO:0000256" key="1">
    <source>
        <dbReference type="ARBA" id="ARBA00004141"/>
    </source>
</evidence>
<sequence>MWPGTSRPASAEDYSDVLIPLEEAHLHSHSARLGRTEFEEPPGEDSPGQGYDEDDDGKDGEHEGRGMLEMRAAEYSIEGLRREVRRGEKGQVSDYEMRSKLINKAIQDIGMGRYNWQLFVLCGFGWFADNLWMQGISLILPSLSAEFGVSEKTVRYTTSSLFIGLCFGSFVWGIGSDIVGRRIAFNCTLLITSIFGMACAYATSWGFVCILVAALGFGVGGNLPVDGALFLEFLPDSSSSLLTLLSVWWPIGQLSSSLFAWFFIANWPADEGWRKFLWGIGVVTFIMFFVRYFIFQLFESPKFLLSKGRQTEAIAVIHGIASRNGAKTWLTEDVMNAVVDDVAVAPRRSRVSTTNVLKSKLASFSGERIRPLFETKKLGLATSIIWFVWATIGMGYPLFNAFLPQYLSHGGASLPPEDDVALPISAETYRSYAITSIVGVPGSLLAAYTVDHDSPFLGRRGTLAISTFVSAVFLFIFVTFGTSPSSQLAFSCIEAFSQNIMYGVLYAFTPEIFPAPVRGAGTGVSSFLNRLTGLVAPVIAANMPGDGNTAPIYLSAVLILAAFVGMCMIPIETRGRQRL</sequence>
<feature type="transmembrane region" description="Helical" evidence="8">
    <location>
        <begin position="432"/>
        <end position="450"/>
    </location>
</feature>
<evidence type="ECO:0000313" key="10">
    <source>
        <dbReference type="EMBL" id="TPX15707.1"/>
    </source>
</evidence>
<comment type="subcellular location">
    <subcellularLocation>
        <location evidence="1">Membrane</location>
        <topology evidence="1">Multi-pass membrane protein</topology>
    </subcellularLocation>
</comment>
<dbReference type="SUPFAM" id="SSF103473">
    <property type="entry name" value="MFS general substrate transporter"/>
    <property type="match status" value="1"/>
</dbReference>
<dbReference type="AlphaFoldDB" id="A0A507B7E7"/>
<dbReference type="CDD" id="cd17316">
    <property type="entry name" value="MFS_SV2_like"/>
    <property type="match status" value="1"/>
</dbReference>
<feature type="transmembrane region" description="Helical" evidence="8">
    <location>
        <begin position="241"/>
        <end position="264"/>
    </location>
</feature>
<feature type="transmembrane region" description="Helical" evidence="8">
    <location>
        <begin position="114"/>
        <end position="133"/>
    </location>
</feature>
<dbReference type="EMBL" id="SKBQ01000001">
    <property type="protein sequence ID" value="TPX15707.1"/>
    <property type="molecule type" value="Genomic_DNA"/>
</dbReference>
<evidence type="ECO:0000256" key="2">
    <source>
        <dbReference type="ARBA" id="ARBA00008335"/>
    </source>
</evidence>
<reference evidence="10 11" key="1">
    <citation type="submission" date="2019-06" db="EMBL/GenBank/DDBJ databases">
        <title>Draft genome sequence of the filamentous fungus Phialemoniopsis curvata isolated from diesel fuel.</title>
        <authorList>
            <person name="Varaljay V.A."/>
            <person name="Lyon W.J."/>
            <person name="Crouch A.L."/>
            <person name="Drake C.E."/>
            <person name="Hollomon J.M."/>
            <person name="Nadeau L.J."/>
            <person name="Nunn H.S."/>
            <person name="Stevenson B.S."/>
            <person name="Bojanowski C.L."/>
            <person name="Crookes-Goodson W.J."/>
        </authorList>
    </citation>
    <scope>NUCLEOTIDE SEQUENCE [LARGE SCALE GENOMIC DNA]</scope>
    <source>
        <strain evidence="10 11">D216</strain>
    </source>
</reference>
<dbReference type="GO" id="GO:0016020">
    <property type="term" value="C:membrane"/>
    <property type="evidence" value="ECO:0007669"/>
    <property type="project" value="UniProtKB-SubCell"/>
</dbReference>
<feature type="transmembrane region" description="Helical" evidence="8">
    <location>
        <begin position="210"/>
        <end position="234"/>
    </location>
</feature>
<protein>
    <recommendedName>
        <fullName evidence="9">Major facilitator superfamily (MFS) profile domain-containing protein</fullName>
    </recommendedName>
</protein>
<feature type="transmembrane region" description="Helical" evidence="8">
    <location>
        <begin position="378"/>
        <end position="399"/>
    </location>
</feature>
<dbReference type="Pfam" id="PF07690">
    <property type="entry name" value="MFS_1"/>
    <property type="match status" value="1"/>
</dbReference>
<dbReference type="InterPro" id="IPR036259">
    <property type="entry name" value="MFS_trans_sf"/>
</dbReference>
<proteinExistence type="inferred from homology"/>
<feature type="transmembrane region" description="Helical" evidence="8">
    <location>
        <begin position="552"/>
        <end position="571"/>
    </location>
</feature>
<dbReference type="RefSeq" id="XP_030997418.1">
    <property type="nucleotide sequence ID" value="XM_031138459.1"/>
</dbReference>
<keyword evidence="3" id="KW-0813">Transport</keyword>
<evidence type="ECO:0000256" key="8">
    <source>
        <dbReference type="SAM" id="Phobius"/>
    </source>
</evidence>
<evidence type="ECO:0000313" key="11">
    <source>
        <dbReference type="Proteomes" id="UP000319257"/>
    </source>
</evidence>
<dbReference type="GO" id="GO:0022857">
    <property type="term" value="F:transmembrane transporter activity"/>
    <property type="evidence" value="ECO:0007669"/>
    <property type="project" value="InterPro"/>
</dbReference>
<dbReference type="PANTHER" id="PTHR23511:SF5">
    <property type="entry name" value="MAJOR FACILITATOR-TYPE TRANSPORTER HXNZ-RELATED"/>
    <property type="match status" value="1"/>
</dbReference>
<evidence type="ECO:0000256" key="4">
    <source>
        <dbReference type="ARBA" id="ARBA00022692"/>
    </source>
</evidence>
<gene>
    <name evidence="10" type="ORF">E0L32_000041</name>
</gene>
<feature type="transmembrane region" description="Helical" evidence="8">
    <location>
        <begin position="276"/>
        <end position="294"/>
    </location>
</feature>
<dbReference type="PANTHER" id="PTHR23511">
    <property type="entry name" value="SYNAPTIC VESICLE GLYCOPROTEIN 2"/>
    <property type="match status" value="1"/>
</dbReference>
<comment type="similarity">
    <text evidence="2">Belongs to the major facilitator superfamily.</text>
</comment>
<dbReference type="InterPro" id="IPR020846">
    <property type="entry name" value="MFS_dom"/>
</dbReference>
<dbReference type="Proteomes" id="UP000319257">
    <property type="component" value="Unassembled WGS sequence"/>
</dbReference>
<dbReference type="FunFam" id="1.20.1250.20:FF:000171">
    <property type="entry name" value="MFS general substrate transporter"/>
    <property type="match status" value="1"/>
</dbReference>
<dbReference type="GeneID" id="41967488"/>
<evidence type="ECO:0000259" key="9">
    <source>
        <dbReference type="PROSITE" id="PS50850"/>
    </source>
</evidence>
<feature type="region of interest" description="Disordered" evidence="7">
    <location>
        <begin position="28"/>
        <end position="63"/>
    </location>
</feature>
<keyword evidence="5 8" id="KW-1133">Transmembrane helix</keyword>
<evidence type="ECO:0000256" key="7">
    <source>
        <dbReference type="SAM" id="MobiDB-lite"/>
    </source>
</evidence>
<evidence type="ECO:0000256" key="6">
    <source>
        <dbReference type="ARBA" id="ARBA00023136"/>
    </source>
</evidence>
<organism evidence="10 11">
    <name type="scientific">Thyridium curvatum</name>
    <dbReference type="NCBI Taxonomy" id="1093900"/>
    <lineage>
        <taxon>Eukaryota</taxon>
        <taxon>Fungi</taxon>
        <taxon>Dikarya</taxon>
        <taxon>Ascomycota</taxon>
        <taxon>Pezizomycotina</taxon>
        <taxon>Sordariomycetes</taxon>
        <taxon>Sordariomycetidae</taxon>
        <taxon>Thyridiales</taxon>
        <taxon>Thyridiaceae</taxon>
        <taxon>Thyridium</taxon>
    </lineage>
</organism>
<feature type="domain" description="Major facilitator superfamily (MFS) profile" evidence="9">
    <location>
        <begin position="118"/>
        <end position="574"/>
    </location>
</feature>
<dbReference type="InterPro" id="IPR011701">
    <property type="entry name" value="MFS"/>
</dbReference>
<keyword evidence="4 8" id="KW-0812">Transmembrane</keyword>
<comment type="caution">
    <text evidence="10">The sequence shown here is derived from an EMBL/GenBank/DDBJ whole genome shotgun (WGS) entry which is preliminary data.</text>
</comment>
<feature type="transmembrane region" description="Helical" evidence="8">
    <location>
        <begin position="183"/>
        <end position="204"/>
    </location>
</feature>
<keyword evidence="11" id="KW-1185">Reference proteome</keyword>
<accession>A0A507B7E7</accession>
<evidence type="ECO:0000256" key="3">
    <source>
        <dbReference type="ARBA" id="ARBA00022448"/>
    </source>
</evidence>
<feature type="transmembrane region" description="Helical" evidence="8">
    <location>
        <begin position="462"/>
        <end position="482"/>
    </location>
</feature>
<name>A0A507B7E7_9PEZI</name>
<feature type="transmembrane region" description="Helical" evidence="8">
    <location>
        <begin position="153"/>
        <end position="174"/>
    </location>
</feature>